<proteinExistence type="predicted"/>
<reference evidence="2" key="1">
    <citation type="submission" date="2024-04" db="EMBL/GenBank/DDBJ databases">
        <authorList>
            <consortium name="Molecular Ecology Group"/>
        </authorList>
    </citation>
    <scope>NUCLEOTIDE SEQUENCE</scope>
</reference>
<organism evidence="2 3">
    <name type="scientific">Lasius platythorax</name>
    <dbReference type="NCBI Taxonomy" id="488582"/>
    <lineage>
        <taxon>Eukaryota</taxon>
        <taxon>Metazoa</taxon>
        <taxon>Ecdysozoa</taxon>
        <taxon>Arthropoda</taxon>
        <taxon>Hexapoda</taxon>
        <taxon>Insecta</taxon>
        <taxon>Pterygota</taxon>
        <taxon>Neoptera</taxon>
        <taxon>Endopterygota</taxon>
        <taxon>Hymenoptera</taxon>
        <taxon>Apocrita</taxon>
        <taxon>Aculeata</taxon>
        <taxon>Formicoidea</taxon>
        <taxon>Formicidae</taxon>
        <taxon>Formicinae</taxon>
        <taxon>Lasius</taxon>
        <taxon>Lasius</taxon>
    </lineage>
</organism>
<evidence type="ECO:0000313" key="2">
    <source>
        <dbReference type="EMBL" id="CAL1675177.1"/>
    </source>
</evidence>
<accession>A0AAV2N599</accession>
<dbReference type="EMBL" id="OZ034833">
    <property type="protein sequence ID" value="CAL1675177.1"/>
    <property type="molecule type" value="Genomic_DNA"/>
</dbReference>
<keyword evidence="3" id="KW-1185">Reference proteome</keyword>
<feature type="compositionally biased region" description="Basic residues" evidence="1">
    <location>
        <begin position="28"/>
        <end position="40"/>
    </location>
</feature>
<evidence type="ECO:0000256" key="1">
    <source>
        <dbReference type="SAM" id="MobiDB-lite"/>
    </source>
</evidence>
<protein>
    <submittedName>
        <fullName evidence="2">Uncharacterized protein</fullName>
    </submittedName>
</protein>
<gene>
    <name evidence="2" type="ORF">LPLAT_LOCUS1661</name>
</gene>
<name>A0AAV2N599_9HYME</name>
<sequence length="92" mass="10842">MKSRISKDKILQKNKFAKASAFTTKRVAKHLRCSSRKGKRHWEAAEKKERRRKRKTRVARYPEITRDETFIKHTAHDSFVDFQQSAPGSGRI</sequence>
<evidence type="ECO:0000313" key="3">
    <source>
        <dbReference type="Proteomes" id="UP001497644"/>
    </source>
</evidence>
<feature type="region of interest" description="Disordered" evidence="1">
    <location>
        <begin position="28"/>
        <end position="57"/>
    </location>
</feature>
<dbReference type="AlphaFoldDB" id="A0AAV2N599"/>
<dbReference type="Proteomes" id="UP001497644">
    <property type="component" value="Chromosome 10"/>
</dbReference>